<dbReference type="SMART" id="SM00797">
    <property type="entry name" value="AHS2"/>
    <property type="match status" value="1"/>
</dbReference>
<dbReference type="GO" id="GO:0005524">
    <property type="term" value="F:ATP binding"/>
    <property type="evidence" value="ECO:0007669"/>
    <property type="project" value="UniProtKB-KW"/>
</dbReference>
<dbReference type="RefSeq" id="WP_275567156.1">
    <property type="nucleotide sequence ID" value="NZ_JARGYC010000021.1"/>
</dbReference>
<dbReference type="PANTHER" id="PTHR43309:SF3">
    <property type="entry name" value="5-OXOPROLINASE SUBUNIT C"/>
    <property type="match status" value="1"/>
</dbReference>
<comment type="caution">
    <text evidence="6">The sequence shown here is derived from an EMBL/GenBank/DDBJ whole genome shotgun (WGS) entry which is preliminary data.</text>
</comment>
<dbReference type="Pfam" id="PF02626">
    <property type="entry name" value="CT_A_B"/>
    <property type="match status" value="1"/>
</dbReference>
<dbReference type="AlphaFoldDB" id="A0AAE3T9G9"/>
<organism evidence="6 7">
    <name type="scientific">Psychromarinibacter sediminicola</name>
    <dbReference type="NCBI Taxonomy" id="3033385"/>
    <lineage>
        <taxon>Bacteria</taxon>
        <taxon>Pseudomonadati</taxon>
        <taxon>Pseudomonadota</taxon>
        <taxon>Alphaproteobacteria</taxon>
        <taxon>Rhodobacterales</taxon>
        <taxon>Paracoccaceae</taxon>
        <taxon>Psychromarinibacter</taxon>
    </lineage>
</organism>
<dbReference type="InterPro" id="IPR003778">
    <property type="entry name" value="CT_A_B"/>
</dbReference>
<reference evidence="6" key="1">
    <citation type="submission" date="2023-03" db="EMBL/GenBank/DDBJ databases">
        <title>Multiphase analysis and comparison of six strains from genera Psychromarinibacter, Lutimaribacter, and Maritimibacter, including a novel species: Psychromarinibacter sediminicola sp. nov.</title>
        <authorList>
            <person name="Wang Y.-H."/>
            <person name="Ye M.-Q."/>
            <person name="Du Z.-J."/>
        </authorList>
    </citation>
    <scope>NUCLEOTIDE SEQUENCE</scope>
    <source>
        <strain evidence="6">C21-152</strain>
    </source>
</reference>
<evidence type="ECO:0000256" key="1">
    <source>
        <dbReference type="ARBA" id="ARBA00022741"/>
    </source>
</evidence>
<keyword evidence="2" id="KW-0378">Hydrolase</keyword>
<name>A0AAE3T9G9_9RHOB</name>
<keyword evidence="7" id="KW-1185">Reference proteome</keyword>
<gene>
    <name evidence="6" type="ORF">P1J78_09760</name>
</gene>
<dbReference type="EMBL" id="JARGYC010000021">
    <property type="protein sequence ID" value="MDF0601014.1"/>
    <property type="molecule type" value="Genomic_DNA"/>
</dbReference>
<evidence type="ECO:0000313" key="6">
    <source>
        <dbReference type="EMBL" id="MDF0601014.1"/>
    </source>
</evidence>
<evidence type="ECO:0000256" key="4">
    <source>
        <dbReference type="SAM" id="MobiDB-lite"/>
    </source>
</evidence>
<dbReference type="PANTHER" id="PTHR43309">
    <property type="entry name" value="5-OXOPROLINASE SUBUNIT C"/>
    <property type="match status" value="1"/>
</dbReference>
<feature type="region of interest" description="Disordered" evidence="4">
    <location>
        <begin position="1"/>
        <end position="31"/>
    </location>
</feature>
<dbReference type="Proteomes" id="UP001220964">
    <property type="component" value="Unassembled WGS sequence"/>
</dbReference>
<evidence type="ECO:0000256" key="3">
    <source>
        <dbReference type="ARBA" id="ARBA00022840"/>
    </source>
</evidence>
<dbReference type="Gene3D" id="2.40.100.10">
    <property type="entry name" value="Cyclophilin-like"/>
    <property type="match status" value="1"/>
</dbReference>
<proteinExistence type="predicted"/>
<dbReference type="SUPFAM" id="SSF50891">
    <property type="entry name" value="Cyclophilin-like"/>
    <property type="match status" value="1"/>
</dbReference>
<evidence type="ECO:0000256" key="2">
    <source>
        <dbReference type="ARBA" id="ARBA00022801"/>
    </source>
</evidence>
<accession>A0AAE3T9G9</accession>
<evidence type="ECO:0000313" key="7">
    <source>
        <dbReference type="Proteomes" id="UP001220964"/>
    </source>
</evidence>
<keyword evidence="3" id="KW-0067">ATP-binding</keyword>
<keyword evidence="1" id="KW-0547">Nucleotide-binding</keyword>
<dbReference type="InterPro" id="IPR052708">
    <property type="entry name" value="PxpC"/>
</dbReference>
<sequence length="337" mass="35042">MSATLTIHSAGPGLTVQDTGRPGHLGQGLSRGGAADPLALAEGAALLGQPPDTAAVEMAGMGGVVSADTDIRIALTGAPMQATLNGERLTWNASHTLPAGARLAIGGARQGTYGYLHLGGGIATEPVLGARSAHLAAGLGRALAEGDTLPLGPDHAGETGQTLDIADRFSGGTVRVIPSMQTDRFAPDDLKRFEDTEFTRDPRGNRMGVKMRFDGAPFAAQDQLHILSEIIVPGDIQATGDGAPFVLLSECQTTGGYPRIATVIPPDLPRVAQARAGDTIRFAFVTRDEALAALRDHANRLAQLPKSTRPLVRNPHDIPDLLGYQLIGGVTTGREEP</sequence>
<feature type="domain" description="Carboxyltransferase" evidence="5">
    <location>
        <begin position="26"/>
        <end position="298"/>
    </location>
</feature>
<dbReference type="GO" id="GO:0016787">
    <property type="term" value="F:hydrolase activity"/>
    <property type="evidence" value="ECO:0007669"/>
    <property type="project" value="UniProtKB-KW"/>
</dbReference>
<evidence type="ECO:0000259" key="5">
    <source>
        <dbReference type="SMART" id="SM00797"/>
    </source>
</evidence>
<dbReference type="InterPro" id="IPR029000">
    <property type="entry name" value="Cyclophilin-like_dom_sf"/>
</dbReference>
<protein>
    <submittedName>
        <fullName evidence="6">Biotin-dependent carboxyltransferase family protein</fullName>
    </submittedName>
</protein>